<dbReference type="Proteomes" id="UP001365542">
    <property type="component" value="Unassembled WGS sequence"/>
</dbReference>
<keyword evidence="2" id="KW-0472">Membrane</keyword>
<evidence type="ECO:0000256" key="1">
    <source>
        <dbReference type="SAM" id="MobiDB-lite"/>
    </source>
</evidence>
<protein>
    <recommendedName>
        <fullName evidence="6">Extracellular membrane protein CFEM domain-containing protein</fullName>
    </recommendedName>
</protein>
<feature type="signal peptide" evidence="3">
    <location>
        <begin position="1"/>
        <end position="22"/>
    </location>
</feature>
<feature type="chain" id="PRO_5043934126" description="Extracellular membrane protein CFEM domain-containing protein" evidence="3">
    <location>
        <begin position="23"/>
        <end position="270"/>
    </location>
</feature>
<proteinExistence type="predicted"/>
<keyword evidence="2" id="KW-1133">Transmembrane helix</keyword>
<evidence type="ECO:0000313" key="4">
    <source>
        <dbReference type="EMBL" id="KAK6537165.1"/>
    </source>
</evidence>
<sequence>MLSQTKLALFFLPLACFRPAGAQGGGDTVTIFTVGALTSARPCATSCLTEIGRWIGCPSSPLVNSCFCRTDLTDIATSSITSYVSQWCNGGISMDAQVMTSVYTSYCLAYYANANIDVGPASNTAKTTSPNQNAGPVTQTSVKTTIETITTQIQSVVTQYTGTVTTKVQSQVTEVILSTFTTVLTDETLQKFASEYKQGSGLEKGYQVAIAVGVIAIVIIIILLFMNKIRRRWFGYTGPTESMPQPPMGGIEGAGLQQNLGPPQHYNQYR</sequence>
<evidence type="ECO:0000313" key="5">
    <source>
        <dbReference type="Proteomes" id="UP001365542"/>
    </source>
</evidence>
<evidence type="ECO:0000256" key="3">
    <source>
        <dbReference type="SAM" id="SignalP"/>
    </source>
</evidence>
<dbReference type="EMBL" id="JAVHJO010000009">
    <property type="protein sequence ID" value="KAK6537165.1"/>
    <property type="molecule type" value="Genomic_DNA"/>
</dbReference>
<keyword evidence="5" id="KW-1185">Reference proteome</keyword>
<reference evidence="4 5" key="1">
    <citation type="submission" date="2019-10" db="EMBL/GenBank/DDBJ databases">
        <authorList>
            <person name="Palmer J.M."/>
        </authorList>
    </citation>
    <scope>NUCLEOTIDE SEQUENCE [LARGE SCALE GENOMIC DNA]</scope>
    <source>
        <strain evidence="4 5">TWF694</strain>
    </source>
</reference>
<comment type="caution">
    <text evidence="4">The sequence shown here is derived from an EMBL/GenBank/DDBJ whole genome shotgun (WGS) entry which is preliminary data.</text>
</comment>
<dbReference type="AlphaFoldDB" id="A0AAV9X697"/>
<organism evidence="4 5">
    <name type="scientific">Orbilia ellipsospora</name>
    <dbReference type="NCBI Taxonomy" id="2528407"/>
    <lineage>
        <taxon>Eukaryota</taxon>
        <taxon>Fungi</taxon>
        <taxon>Dikarya</taxon>
        <taxon>Ascomycota</taxon>
        <taxon>Pezizomycotina</taxon>
        <taxon>Orbiliomycetes</taxon>
        <taxon>Orbiliales</taxon>
        <taxon>Orbiliaceae</taxon>
        <taxon>Orbilia</taxon>
    </lineage>
</organism>
<evidence type="ECO:0008006" key="6">
    <source>
        <dbReference type="Google" id="ProtNLM"/>
    </source>
</evidence>
<feature type="compositionally biased region" description="Polar residues" evidence="1">
    <location>
        <begin position="256"/>
        <end position="270"/>
    </location>
</feature>
<name>A0AAV9X697_9PEZI</name>
<feature type="transmembrane region" description="Helical" evidence="2">
    <location>
        <begin position="206"/>
        <end position="226"/>
    </location>
</feature>
<keyword evidence="2" id="KW-0812">Transmembrane</keyword>
<keyword evidence="3" id="KW-0732">Signal</keyword>
<gene>
    <name evidence="4" type="ORF">TWF694_011362</name>
</gene>
<feature type="region of interest" description="Disordered" evidence="1">
    <location>
        <begin position="244"/>
        <end position="270"/>
    </location>
</feature>
<evidence type="ECO:0000256" key="2">
    <source>
        <dbReference type="SAM" id="Phobius"/>
    </source>
</evidence>
<accession>A0AAV9X697</accession>